<feature type="domain" description="Sulfatase N-terminal" evidence="5">
    <location>
        <begin position="33"/>
        <end position="328"/>
    </location>
</feature>
<protein>
    <submittedName>
        <fullName evidence="6">Arylsulfatase</fullName>
    </submittedName>
</protein>
<sequence>MKFTFWIGMAVLVISAWVDRRQTRGRLTAADKPNVLLILTDDQGWGDLSLHGNRFLETPHLDRLARSGAQFERFFVSPLCAPTRASLLTGRYHLRTGTVSVTQGWERMRSDELTMAEVFGRNGYASGCFGKWHNGEHTPEDPNGQGFDEFLGFCAGHWNNYFDTDLQHNDQMVSTKGFITDVLTDAALKFIEHNQSRPFFCYVPFNAPHSPHQVPDRYFDKYKAKGLNDELASIYGMVENVDDNVGRLLTRLDQLGLATNTIVVFATDNGPNGHRFNGGMKGIKGSVDEGGVRVPLFVRWPGKIRPQTQIRSLAVHIDLLPTLVDLCGLSVKWPHPLDGRSLAGLLRGRTDTLPERMLFTHSAGMTPNGLAVEPGGIRTDQYRLVRQKGKTQLYDMSSDPAQTKDLAQEQPQRMEKLQAAYDGWLKDVSQAITRFRPAPVAGRRVLLQAPEAHFSGAVRFKQGNGWANDWLVNWQSPADSIWWDVVAEQAGAYHLSLQYTAPSAARGTILIARVGNQTLQKALESGFDPPLKPSPDRIPRKEVYEKAWAWLPLGAVELHRGSQRIVLRASSVPNGPGAELKALQLTAQEPAMRGKRGQPK</sequence>
<evidence type="ECO:0000259" key="5">
    <source>
        <dbReference type="Pfam" id="PF00884"/>
    </source>
</evidence>
<evidence type="ECO:0000256" key="2">
    <source>
        <dbReference type="ARBA" id="ARBA00022723"/>
    </source>
</evidence>
<gene>
    <name evidence="6" type="ORF">ACFQ4C_08415</name>
</gene>
<organism evidence="6 7">
    <name type="scientific">Larkinella insperata</name>
    <dbReference type="NCBI Taxonomy" id="332158"/>
    <lineage>
        <taxon>Bacteria</taxon>
        <taxon>Pseudomonadati</taxon>
        <taxon>Bacteroidota</taxon>
        <taxon>Cytophagia</taxon>
        <taxon>Cytophagales</taxon>
        <taxon>Spirosomataceae</taxon>
        <taxon>Larkinella</taxon>
    </lineage>
</organism>
<evidence type="ECO:0000256" key="4">
    <source>
        <dbReference type="ARBA" id="ARBA00022837"/>
    </source>
</evidence>
<dbReference type="PANTHER" id="PTHR42693">
    <property type="entry name" value="ARYLSULFATASE FAMILY MEMBER"/>
    <property type="match status" value="1"/>
</dbReference>
<keyword evidence="7" id="KW-1185">Reference proteome</keyword>
<dbReference type="InterPro" id="IPR050738">
    <property type="entry name" value="Sulfatase"/>
</dbReference>
<dbReference type="PANTHER" id="PTHR42693:SF53">
    <property type="entry name" value="ENDO-4-O-SULFATASE"/>
    <property type="match status" value="1"/>
</dbReference>
<dbReference type="Pfam" id="PF00884">
    <property type="entry name" value="Sulfatase"/>
    <property type="match status" value="1"/>
</dbReference>
<evidence type="ECO:0000313" key="6">
    <source>
        <dbReference type="EMBL" id="MFD1141128.1"/>
    </source>
</evidence>
<evidence type="ECO:0000256" key="3">
    <source>
        <dbReference type="ARBA" id="ARBA00022801"/>
    </source>
</evidence>
<dbReference type="PROSITE" id="PS00523">
    <property type="entry name" value="SULFATASE_1"/>
    <property type="match status" value="1"/>
</dbReference>
<comment type="similarity">
    <text evidence="1">Belongs to the sulfatase family.</text>
</comment>
<dbReference type="InterPro" id="IPR024607">
    <property type="entry name" value="Sulfatase_CS"/>
</dbReference>
<dbReference type="Gene3D" id="3.40.720.10">
    <property type="entry name" value="Alkaline Phosphatase, subunit A"/>
    <property type="match status" value="1"/>
</dbReference>
<evidence type="ECO:0000256" key="1">
    <source>
        <dbReference type="ARBA" id="ARBA00008779"/>
    </source>
</evidence>
<keyword evidence="2" id="KW-0479">Metal-binding</keyword>
<accession>A0ABW3Q1A7</accession>
<dbReference type="EMBL" id="JBHTLP010000007">
    <property type="protein sequence ID" value="MFD1141128.1"/>
    <property type="molecule type" value="Genomic_DNA"/>
</dbReference>
<reference evidence="7" key="1">
    <citation type="journal article" date="2019" name="Int. J. Syst. Evol. Microbiol.">
        <title>The Global Catalogue of Microorganisms (GCM) 10K type strain sequencing project: providing services to taxonomists for standard genome sequencing and annotation.</title>
        <authorList>
            <consortium name="The Broad Institute Genomics Platform"/>
            <consortium name="The Broad Institute Genome Sequencing Center for Infectious Disease"/>
            <person name="Wu L."/>
            <person name="Ma J."/>
        </authorList>
    </citation>
    <scope>NUCLEOTIDE SEQUENCE [LARGE SCALE GENOMIC DNA]</scope>
    <source>
        <strain evidence="7">CCUG 55608</strain>
    </source>
</reference>
<evidence type="ECO:0000313" key="7">
    <source>
        <dbReference type="Proteomes" id="UP001597116"/>
    </source>
</evidence>
<dbReference type="Gene3D" id="2.60.120.260">
    <property type="entry name" value="Galactose-binding domain-like"/>
    <property type="match status" value="1"/>
</dbReference>
<comment type="caution">
    <text evidence="6">The sequence shown here is derived from an EMBL/GenBank/DDBJ whole genome shotgun (WGS) entry which is preliminary data.</text>
</comment>
<dbReference type="Proteomes" id="UP001597116">
    <property type="component" value="Unassembled WGS sequence"/>
</dbReference>
<dbReference type="SUPFAM" id="SSF53649">
    <property type="entry name" value="Alkaline phosphatase-like"/>
    <property type="match status" value="1"/>
</dbReference>
<proteinExistence type="inferred from homology"/>
<dbReference type="InterPro" id="IPR017850">
    <property type="entry name" value="Alkaline_phosphatase_core_sf"/>
</dbReference>
<dbReference type="CDD" id="cd16146">
    <property type="entry name" value="ARS_like"/>
    <property type="match status" value="1"/>
</dbReference>
<dbReference type="Gene3D" id="3.30.1120.10">
    <property type="match status" value="1"/>
</dbReference>
<dbReference type="InterPro" id="IPR000917">
    <property type="entry name" value="Sulfatase_N"/>
</dbReference>
<keyword evidence="3" id="KW-0378">Hydrolase</keyword>
<dbReference type="RefSeq" id="WP_379884173.1">
    <property type="nucleotide sequence ID" value="NZ_JBHTLP010000007.1"/>
</dbReference>
<keyword evidence="4" id="KW-0106">Calcium</keyword>
<name>A0ABW3Q1A7_9BACT</name>